<keyword evidence="1" id="KW-0973">c-di-GMP</keyword>
<dbReference type="Pfam" id="PF12945">
    <property type="entry name" value="PilZNR"/>
    <property type="match status" value="1"/>
</dbReference>
<proteinExistence type="predicted"/>
<evidence type="ECO:0000256" key="2">
    <source>
        <dbReference type="ARBA" id="ARBA00022741"/>
    </source>
</evidence>
<dbReference type="Gene3D" id="2.30.110.10">
    <property type="entry name" value="Electron Transport, Fmn-binding Protein, Chain A"/>
    <property type="match status" value="1"/>
</dbReference>
<dbReference type="InterPro" id="IPR012349">
    <property type="entry name" value="Split_barrel_FMN-bd"/>
</dbReference>
<dbReference type="Proteomes" id="UP000315115">
    <property type="component" value="Chromosome 2"/>
</dbReference>
<evidence type="ECO:0000313" key="6">
    <source>
        <dbReference type="EMBL" id="BBL91972.1"/>
    </source>
</evidence>
<evidence type="ECO:0000259" key="4">
    <source>
        <dbReference type="Pfam" id="PF07238"/>
    </source>
</evidence>
<feature type="domain" description="PilZ" evidence="4">
    <location>
        <begin position="113"/>
        <end position="204"/>
    </location>
</feature>
<feature type="domain" description="Type III secretion system flagellar brake protein YcgR PilZN" evidence="5">
    <location>
        <begin position="20"/>
        <end position="105"/>
    </location>
</feature>
<gene>
    <name evidence="6" type="ORF">VroAM7_46250</name>
</gene>
<dbReference type="InterPro" id="IPR009926">
    <property type="entry name" value="T3SS_YcgR_PilZN"/>
</dbReference>
<keyword evidence="2" id="KW-0547">Nucleotide-binding</keyword>
<dbReference type="EMBL" id="AP019799">
    <property type="protein sequence ID" value="BBL91972.1"/>
    <property type="molecule type" value="Genomic_DNA"/>
</dbReference>
<dbReference type="SUPFAM" id="SSF141371">
    <property type="entry name" value="PilZ domain-like"/>
    <property type="match status" value="2"/>
</dbReference>
<dbReference type="RefSeq" id="WP_143694112.1">
    <property type="nucleotide sequence ID" value="NZ_AP019799.1"/>
</dbReference>
<reference evidence="7" key="1">
    <citation type="submission" date="2019-07" db="EMBL/GenBank/DDBJ databases">
        <title>Complete Genome Sequences of Vibrion rotiferianus strain AM7.</title>
        <authorList>
            <person name="Miyazaki K."/>
            <person name="Wiseschart A."/>
            <person name="Pootanakit K."/>
            <person name="Ishimori K."/>
            <person name="Kitahara K."/>
        </authorList>
    </citation>
    <scope>NUCLEOTIDE SEQUENCE [LARGE SCALE GENOMIC DNA]</scope>
    <source>
        <strain evidence="7">AM7</strain>
    </source>
</reference>
<evidence type="ECO:0000259" key="5">
    <source>
        <dbReference type="Pfam" id="PF12945"/>
    </source>
</evidence>
<keyword evidence="3" id="KW-0975">Bacterial flagellum</keyword>
<protein>
    <submittedName>
        <fullName evidence="6">Pilus assembly protein PilZ</fullName>
    </submittedName>
</protein>
<evidence type="ECO:0000256" key="3">
    <source>
        <dbReference type="ARBA" id="ARBA00023143"/>
    </source>
</evidence>
<dbReference type="Gene3D" id="2.40.10.220">
    <property type="entry name" value="predicted glycosyltransferase like domains"/>
    <property type="match status" value="1"/>
</dbReference>
<dbReference type="AlphaFoldDB" id="A0A510IDX9"/>
<dbReference type="GO" id="GO:0035438">
    <property type="term" value="F:cyclic-di-GMP binding"/>
    <property type="evidence" value="ECO:0007669"/>
    <property type="project" value="InterPro"/>
</dbReference>
<sequence>MPSTHTKEDLNKFLIGGIKLSVTLEFGPIEKYTYPATFIGLKEGAFLLLDVPIRLIEEQALRKLDNIDVVIRGISKTDLGHVIAFKTTALFVQQRPSPLLFLRIPASFVSKPVREHERYKIEVDCTLKHENDVYEGTLVDFSISGCGFTSLVEPEFEVGDVVSISSPLDEYLEAEHPCSIANIKKLHKGWMIGVKFTSEVALSNELKVQLLEYSFASGNL</sequence>
<name>A0A510IDX9_9VIBR</name>
<evidence type="ECO:0000313" key="7">
    <source>
        <dbReference type="Proteomes" id="UP000315115"/>
    </source>
</evidence>
<accession>A0A510IDX9</accession>
<dbReference type="InterPro" id="IPR009875">
    <property type="entry name" value="PilZ_domain"/>
</dbReference>
<dbReference type="Pfam" id="PF07238">
    <property type="entry name" value="PilZ"/>
    <property type="match status" value="1"/>
</dbReference>
<organism evidence="6 7">
    <name type="scientific">Vibrio rotiferianus</name>
    <dbReference type="NCBI Taxonomy" id="190895"/>
    <lineage>
        <taxon>Bacteria</taxon>
        <taxon>Pseudomonadati</taxon>
        <taxon>Pseudomonadota</taxon>
        <taxon>Gammaproteobacteria</taxon>
        <taxon>Vibrionales</taxon>
        <taxon>Vibrionaceae</taxon>
        <taxon>Vibrio</taxon>
    </lineage>
</organism>
<evidence type="ECO:0000256" key="1">
    <source>
        <dbReference type="ARBA" id="ARBA00022636"/>
    </source>
</evidence>